<dbReference type="InterPro" id="IPR029068">
    <property type="entry name" value="Glyas_Bleomycin-R_OHBP_Dase"/>
</dbReference>
<dbReference type="InterPro" id="IPR028973">
    <property type="entry name" value="PhnB-like"/>
</dbReference>
<dbReference type="Pfam" id="PF06983">
    <property type="entry name" value="3-dmu-9_3-mt"/>
    <property type="match status" value="1"/>
</dbReference>
<comment type="caution">
    <text evidence="2">The sequence shown here is derived from an EMBL/GenBank/DDBJ whole genome shotgun (WGS) entry which is preliminary data.</text>
</comment>
<evidence type="ECO:0000313" key="3">
    <source>
        <dbReference type="Proteomes" id="UP000590225"/>
    </source>
</evidence>
<dbReference type="SUPFAM" id="SSF54593">
    <property type="entry name" value="Glyoxalase/Bleomycin resistance protein/Dihydroxybiphenyl dioxygenase"/>
    <property type="match status" value="1"/>
</dbReference>
<dbReference type="CDD" id="cd06588">
    <property type="entry name" value="PhnB_like"/>
    <property type="match status" value="1"/>
</dbReference>
<proteinExistence type="predicted"/>
<evidence type="ECO:0000313" key="2">
    <source>
        <dbReference type="EMBL" id="MBA8990137.1"/>
    </source>
</evidence>
<reference evidence="2 3" key="1">
    <citation type="submission" date="2020-07" db="EMBL/GenBank/DDBJ databases">
        <title>Above-ground endophytic microbial communities from plants in different locations in the United States.</title>
        <authorList>
            <person name="Frank C."/>
        </authorList>
    </citation>
    <scope>NUCLEOTIDE SEQUENCE [LARGE SCALE GENOMIC DNA]</scope>
    <source>
        <strain evidence="2 3">WPL5_2</strain>
    </source>
</reference>
<sequence length="139" mass="14779">MTVRLNPYIGLRDQARDALGFYHGVFRGELTISTFGEAGMAQDPADADKVMHGQLEGENGLLLMASDAPTGTEGPDVSNISVSLSGDDEEALTRYWNGLSEGAKTVIEPLTKAPWGDTFGMLTDRFGVTWLVNISGAAG</sequence>
<dbReference type="EMBL" id="JACGXP010000002">
    <property type="protein sequence ID" value="MBA8990137.1"/>
    <property type="molecule type" value="Genomic_DNA"/>
</dbReference>
<dbReference type="PANTHER" id="PTHR33990">
    <property type="entry name" value="PROTEIN YJDN-RELATED"/>
    <property type="match status" value="1"/>
</dbReference>
<evidence type="ECO:0000259" key="1">
    <source>
        <dbReference type="Pfam" id="PF06983"/>
    </source>
</evidence>
<accession>A0AAW3T6F9</accession>
<organism evidence="2 3">
    <name type="scientific">Curtobacterium pusillum</name>
    <dbReference type="NCBI Taxonomy" id="69373"/>
    <lineage>
        <taxon>Bacteria</taxon>
        <taxon>Bacillati</taxon>
        <taxon>Actinomycetota</taxon>
        <taxon>Actinomycetes</taxon>
        <taxon>Micrococcales</taxon>
        <taxon>Microbacteriaceae</taxon>
        <taxon>Curtobacterium</taxon>
    </lineage>
</organism>
<dbReference type="AlphaFoldDB" id="A0AAW3T6F9"/>
<gene>
    <name evidence="2" type="ORF">FHW23_001383</name>
</gene>
<dbReference type="PANTHER" id="PTHR33990:SF1">
    <property type="entry name" value="PROTEIN YJDN"/>
    <property type="match status" value="1"/>
</dbReference>
<dbReference type="RefSeq" id="WP_182515648.1">
    <property type="nucleotide sequence ID" value="NZ_JACGXP010000002.1"/>
</dbReference>
<dbReference type="Gene3D" id="3.10.180.10">
    <property type="entry name" value="2,3-Dihydroxybiphenyl 1,2-Dioxygenase, domain 1"/>
    <property type="match status" value="1"/>
</dbReference>
<protein>
    <submittedName>
        <fullName evidence="2">PhnB protein</fullName>
    </submittedName>
</protein>
<name>A0AAW3T6F9_9MICO</name>
<dbReference type="Proteomes" id="UP000590225">
    <property type="component" value="Unassembled WGS sequence"/>
</dbReference>
<feature type="domain" description="PhnB-like" evidence="1">
    <location>
        <begin position="12"/>
        <end position="132"/>
    </location>
</feature>